<dbReference type="AlphaFoldDB" id="A0AA86QK26"/>
<dbReference type="EMBL" id="CATOUU010000928">
    <property type="protein sequence ID" value="CAI9960105.1"/>
    <property type="molecule type" value="Genomic_DNA"/>
</dbReference>
<gene>
    <name evidence="1" type="ORF">HINF_LOCUS47750</name>
    <name evidence="2" type="ORF">HINF_LOCUS60451</name>
</gene>
<reference evidence="2 3" key="2">
    <citation type="submission" date="2024-07" db="EMBL/GenBank/DDBJ databases">
        <authorList>
            <person name="Akdeniz Z."/>
        </authorList>
    </citation>
    <scope>NUCLEOTIDE SEQUENCE [LARGE SCALE GENOMIC DNA]</scope>
</reference>
<accession>A0AA86QK26</accession>
<dbReference type="EMBL" id="CAXDID020000354">
    <property type="protein sequence ID" value="CAL6081659.1"/>
    <property type="molecule type" value="Genomic_DNA"/>
</dbReference>
<name>A0AA86QK26_9EUKA</name>
<reference evidence="1" key="1">
    <citation type="submission" date="2023-06" db="EMBL/GenBank/DDBJ databases">
        <authorList>
            <person name="Kurt Z."/>
        </authorList>
    </citation>
    <scope>NUCLEOTIDE SEQUENCE</scope>
</reference>
<evidence type="ECO:0000313" key="2">
    <source>
        <dbReference type="EMBL" id="CAL6081659.1"/>
    </source>
</evidence>
<dbReference type="Proteomes" id="UP001642409">
    <property type="component" value="Unassembled WGS sequence"/>
</dbReference>
<evidence type="ECO:0000313" key="1">
    <source>
        <dbReference type="EMBL" id="CAI9960105.1"/>
    </source>
</evidence>
<evidence type="ECO:0000313" key="3">
    <source>
        <dbReference type="Proteomes" id="UP001642409"/>
    </source>
</evidence>
<protein>
    <submittedName>
        <fullName evidence="2">Hypothetical_protein</fullName>
    </submittedName>
</protein>
<sequence>MHMIILITAPMVKQICYLIQRQYGRTTSTWLAYQVYLKHQQLVMVALNDYLASITDKQVTFQEEIQIIKHLMQWLTFMQKKQLITLITFIQFQVRASNFETQLYYNKKLPLHHFIYIKMGKVKVESTQHQQKRENRAKIIVNIDLKHRDRVNKWAKAEQVQEVQAQAGINKATLDQFQKILAQVRQQQSRENQQDYHHSADFFKFMSQRTFTDQNFLKIYSKIRVVGIPPNQLEMLEQIKNGQELSYVTGKKIIFKSELSHIHIVKLFDQNKIEVEYTAGSTEGVNLQDYEKILTGLISGSEEGRQLFDEIVERWV</sequence>
<proteinExistence type="predicted"/>
<organism evidence="1">
    <name type="scientific">Hexamita inflata</name>
    <dbReference type="NCBI Taxonomy" id="28002"/>
    <lineage>
        <taxon>Eukaryota</taxon>
        <taxon>Metamonada</taxon>
        <taxon>Diplomonadida</taxon>
        <taxon>Hexamitidae</taxon>
        <taxon>Hexamitinae</taxon>
        <taxon>Hexamita</taxon>
    </lineage>
</organism>
<keyword evidence="3" id="KW-1185">Reference proteome</keyword>
<comment type="caution">
    <text evidence="1">The sequence shown here is derived from an EMBL/GenBank/DDBJ whole genome shotgun (WGS) entry which is preliminary data.</text>
</comment>